<feature type="region of interest" description="Disordered" evidence="1">
    <location>
        <begin position="93"/>
        <end position="112"/>
    </location>
</feature>
<evidence type="ECO:0000313" key="3">
    <source>
        <dbReference type="Proteomes" id="UP001189429"/>
    </source>
</evidence>
<keyword evidence="3" id="KW-1185">Reference proteome</keyword>
<feature type="region of interest" description="Disordered" evidence="1">
    <location>
        <begin position="39"/>
        <end position="86"/>
    </location>
</feature>
<protein>
    <recommendedName>
        <fullName evidence="4">Apple domain-containing protein</fullName>
    </recommendedName>
</protein>
<proteinExistence type="predicted"/>
<sequence>MPTLVLVHASRRRCASMIHDLARATMGGVRDRYRRFRVQSWPGSSPSPPSRRGQGLQQLERHPAASGPFRRRGAPSRGRGAGRSEATLRVVSRAPGGAPFPPPSGGAPSSAASGAVGFREVCFQEPLRGSAAQQRHEGTPLQAPEARWRIKLLEFADVDLDTCEAKCNATASCYHYNYHPDACKHSADAPRTCFLFAKGCVLEEDPCWNLYESPTVPAWRLRGNATGCGNWARAGVGEVQTAMNRGHCGVKCSQHPQCRLFNFQPRDCHEDVAENVPPAGAGACWLYTSDPPCREGRNACWDLYEMSSEGSLGNSTWSLLPAARGTRRWILHTSDDASFSVADVVSIQFADTSQQTAVVMGKDRETPGWPSIPGSLRTCWGAS</sequence>
<accession>A0ABN9T5X3</accession>
<evidence type="ECO:0008006" key="4">
    <source>
        <dbReference type="Google" id="ProtNLM"/>
    </source>
</evidence>
<reference evidence="2" key="1">
    <citation type="submission" date="2023-10" db="EMBL/GenBank/DDBJ databases">
        <authorList>
            <person name="Chen Y."/>
            <person name="Shah S."/>
            <person name="Dougan E. K."/>
            <person name="Thang M."/>
            <person name="Chan C."/>
        </authorList>
    </citation>
    <scope>NUCLEOTIDE SEQUENCE [LARGE SCALE GENOMIC DNA]</scope>
</reference>
<dbReference type="EMBL" id="CAUYUJ010014380">
    <property type="protein sequence ID" value="CAK0840430.1"/>
    <property type="molecule type" value="Genomic_DNA"/>
</dbReference>
<evidence type="ECO:0000256" key="1">
    <source>
        <dbReference type="SAM" id="MobiDB-lite"/>
    </source>
</evidence>
<dbReference type="Proteomes" id="UP001189429">
    <property type="component" value="Unassembled WGS sequence"/>
</dbReference>
<gene>
    <name evidence="2" type="ORF">PCOR1329_LOCUS35883</name>
</gene>
<evidence type="ECO:0000313" key="2">
    <source>
        <dbReference type="EMBL" id="CAK0840430.1"/>
    </source>
</evidence>
<organism evidence="2 3">
    <name type="scientific">Prorocentrum cordatum</name>
    <dbReference type="NCBI Taxonomy" id="2364126"/>
    <lineage>
        <taxon>Eukaryota</taxon>
        <taxon>Sar</taxon>
        <taxon>Alveolata</taxon>
        <taxon>Dinophyceae</taxon>
        <taxon>Prorocentrales</taxon>
        <taxon>Prorocentraceae</taxon>
        <taxon>Prorocentrum</taxon>
    </lineage>
</organism>
<name>A0ABN9T5X3_9DINO</name>
<comment type="caution">
    <text evidence="2">The sequence shown here is derived from an EMBL/GenBank/DDBJ whole genome shotgun (WGS) entry which is preliminary data.</text>
</comment>